<dbReference type="InterPro" id="IPR044730">
    <property type="entry name" value="RNase_H-like_dom_plant"/>
</dbReference>
<gene>
    <name evidence="2" type="ORF">A4A49_56683</name>
</gene>
<feature type="domain" description="RNase H type-1" evidence="1">
    <location>
        <begin position="1"/>
        <end position="100"/>
    </location>
</feature>
<dbReference type="SMR" id="A0A1J6IN92"/>
<dbReference type="Gramene" id="OIT02016">
    <property type="protein sequence ID" value="OIT02016"/>
    <property type="gene ID" value="A4A49_56683"/>
</dbReference>
<reference evidence="2" key="1">
    <citation type="submission" date="2016-11" db="EMBL/GenBank/DDBJ databases">
        <title>The genome of Nicotiana attenuata.</title>
        <authorList>
            <person name="Xu S."/>
            <person name="Brockmoeller T."/>
            <person name="Gaquerel E."/>
            <person name="Navarro A."/>
            <person name="Kuhl H."/>
            <person name="Gase K."/>
            <person name="Ling Z."/>
            <person name="Zhou W."/>
            <person name="Kreitzer C."/>
            <person name="Stanke M."/>
            <person name="Tang H."/>
            <person name="Lyons E."/>
            <person name="Pandey P."/>
            <person name="Pandey S.P."/>
            <person name="Timmermann B."/>
            <person name="Baldwin I.T."/>
        </authorList>
    </citation>
    <scope>NUCLEOTIDE SEQUENCE [LARGE SCALE GENOMIC DNA]</scope>
    <source>
        <strain evidence="2">UT</strain>
    </source>
</reference>
<dbReference type="InterPro" id="IPR036397">
    <property type="entry name" value="RNaseH_sf"/>
</dbReference>
<dbReference type="InterPro" id="IPR012337">
    <property type="entry name" value="RNaseH-like_sf"/>
</dbReference>
<evidence type="ECO:0000313" key="2">
    <source>
        <dbReference type="EMBL" id="OIT02016.1"/>
    </source>
</evidence>
<keyword evidence="3" id="KW-1185">Reference proteome</keyword>
<dbReference type="GO" id="GO:0003676">
    <property type="term" value="F:nucleic acid binding"/>
    <property type="evidence" value="ECO:0007669"/>
    <property type="project" value="InterPro"/>
</dbReference>
<name>A0A1J6IN92_NICAT</name>
<dbReference type="PANTHER" id="PTHR47723:SF7">
    <property type="entry name" value="RNASE H FAMILY PROTEIN"/>
    <property type="match status" value="1"/>
</dbReference>
<dbReference type="OMA" id="NICMHIQ"/>
<dbReference type="EMBL" id="MJEQ01037188">
    <property type="protein sequence ID" value="OIT02016.1"/>
    <property type="molecule type" value="Genomic_DNA"/>
</dbReference>
<dbReference type="AlphaFoldDB" id="A0A1J6IN92"/>
<dbReference type="CDD" id="cd06222">
    <property type="entry name" value="RNase_H_like"/>
    <property type="match status" value="1"/>
</dbReference>
<dbReference type="STRING" id="49451.A0A1J6IN92"/>
<dbReference type="Proteomes" id="UP000187609">
    <property type="component" value="Unassembled WGS sequence"/>
</dbReference>
<protein>
    <recommendedName>
        <fullName evidence="1">RNase H type-1 domain-containing protein</fullName>
    </recommendedName>
</protein>
<dbReference type="PANTHER" id="PTHR47723">
    <property type="entry name" value="OS05G0353850 PROTEIN"/>
    <property type="match status" value="1"/>
</dbReference>
<dbReference type="GO" id="GO:0004523">
    <property type="term" value="F:RNA-DNA hybrid ribonuclease activity"/>
    <property type="evidence" value="ECO:0007669"/>
    <property type="project" value="InterPro"/>
</dbReference>
<dbReference type="InterPro" id="IPR053151">
    <property type="entry name" value="RNase_H-like"/>
</dbReference>
<dbReference type="InterPro" id="IPR002156">
    <property type="entry name" value="RNaseH_domain"/>
</dbReference>
<dbReference type="Gene3D" id="3.30.420.10">
    <property type="entry name" value="Ribonuclease H-like superfamily/Ribonuclease H"/>
    <property type="match status" value="1"/>
</dbReference>
<feature type="non-terminal residue" evidence="2">
    <location>
        <position position="1"/>
    </location>
</feature>
<proteinExistence type="predicted"/>
<organism evidence="2 3">
    <name type="scientific">Nicotiana attenuata</name>
    <name type="common">Coyote tobacco</name>
    <dbReference type="NCBI Taxonomy" id="49451"/>
    <lineage>
        <taxon>Eukaryota</taxon>
        <taxon>Viridiplantae</taxon>
        <taxon>Streptophyta</taxon>
        <taxon>Embryophyta</taxon>
        <taxon>Tracheophyta</taxon>
        <taxon>Spermatophyta</taxon>
        <taxon>Magnoliopsida</taxon>
        <taxon>eudicotyledons</taxon>
        <taxon>Gunneridae</taxon>
        <taxon>Pentapetalae</taxon>
        <taxon>asterids</taxon>
        <taxon>lamiids</taxon>
        <taxon>Solanales</taxon>
        <taxon>Solanaceae</taxon>
        <taxon>Nicotianoideae</taxon>
        <taxon>Nicotianeae</taxon>
        <taxon>Nicotiana</taxon>
    </lineage>
</organism>
<sequence>DHHGIFLHAISSPLGEGTNNQAETQAALIGITWCMDNGYTRIHLEADSNLLIQWITKVSTPPWNICMHIQKLRDLCNMCDSISYSHVYREANYPADSLSKLSHSLSSTTHYHNLQNLPPQIRGQIILDYNGTPAFRHKQTNTVHLPPLMSHLYSYGYG</sequence>
<comment type="caution">
    <text evidence="2">The sequence shown here is derived from an EMBL/GenBank/DDBJ whole genome shotgun (WGS) entry which is preliminary data.</text>
</comment>
<evidence type="ECO:0000313" key="3">
    <source>
        <dbReference type="Proteomes" id="UP000187609"/>
    </source>
</evidence>
<evidence type="ECO:0000259" key="1">
    <source>
        <dbReference type="Pfam" id="PF13456"/>
    </source>
</evidence>
<accession>A0A1J6IN92</accession>
<dbReference type="Pfam" id="PF13456">
    <property type="entry name" value="RVT_3"/>
    <property type="match status" value="1"/>
</dbReference>
<dbReference type="SUPFAM" id="SSF53098">
    <property type="entry name" value="Ribonuclease H-like"/>
    <property type="match status" value="1"/>
</dbReference>